<dbReference type="InterPro" id="IPR034733">
    <property type="entry name" value="AcCoA_carboxyl_beta"/>
</dbReference>
<dbReference type="GO" id="GO:0009317">
    <property type="term" value="C:acetyl-CoA carboxylase complex"/>
    <property type="evidence" value="ECO:0007669"/>
    <property type="project" value="InterPro"/>
</dbReference>
<evidence type="ECO:0000259" key="22">
    <source>
        <dbReference type="PROSITE" id="PS50989"/>
    </source>
</evidence>
<evidence type="ECO:0000256" key="19">
    <source>
        <dbReference type="ARBA" id="ARBA00049152"/>
    </source>
</evidence>
<dbReference type="PANTHER" id="PTHR42853">
    <property type="entry name" value="ACETYL-COENZYME A CARBOXYLASE CARBOXYL TRANSFERASE SUBUNIT ALPHA"/>
    <property type="match status" value="1"/>
</dbReference>
<feature type="region of interest" description="Disordered" evidence="20">
    <location>
        <begin position="218"/>
        <end position="237"/>
    </location>
</feature>
<keyword evidence="24" id="KW-1185">Reference proteome</keyword>
<evidence type="ECO:0000256" key="6">
    <source>
        <dbReference type="ARBA" id="ARBA00011664"/>
    </source>
</evidence>
<evidence type="ECO:0000256" key="3">
    <source>
        <dbReference type="ARBA" id="ARBA00004956"/>
    </source>
</evidence>
<dbReference type="OrthoDB" id="9772975at2"/>
<evidence type="ECO:0000256" key="9">
    <source>
        <dbReference type="ARBA" id="ARBA00022490"/>
    </source>
</evidence>
<dbReference type="GO" id="GO:0003989">
    <property type="term" value="F:acetyl-CoA carboxylase activity"/>
    <property type="evidence" value="ECO:0007669"/>
    <property type="project" value="InterPro"/>
</dbReference>
<keyword evidence="11 23" id="KW-0808">Transferase</keyword>
<dbReference type="Pfam" id="PF01039">
    <property type="entry name" value="Carboxyl_trans"/>
    <property type="match status" value="1"/>
</dbReference>
<dbReference type="GO" id="GO:0016743">
    <property type="term" value="F:carboxyl- or carbamoyltransferase activity"/>
    <property type="evidence" value="ECO:0007669"/>
    <property type="project" value="InterPro"/>
</dbReference>
<dbReference type="Gene3D" id="3.90.226.10">
    <property type="entry name" value="2-enoyl-CoA Hydratase, Chain A, domain 1"/>
    <property type="match status" value="2"/>
</dbReference>
<evidence type="ECO:0000256" key="13">
    <source>
        <dbReference type="ARBA" id="ARBA00022771"/>
    </source>
</evidence>
<evidence type="ECO:0000313" key="24">
    <source>
        <dbReference type="Proteomes" id="UP000251891"/>
    </source>
</evidence>
<evidence type="ECO:0000256" key="16">
    <source>
        <dbReference type="ARBA" id="ARBA00023098"/>
    </source>
</evidence>
<dbReference type="InterPro" id="IPR011762">
    <property type="entry name" value="COA_CT_N"/>
</dbReference>
<dbReference type="InterPro" id="IPR029045">
    <property type="entry name" value="ClpP/crotonase-like_dom_sf"/>
</dbReference>
<dbReference type="EC" id="2.1.3.15" evidence="7"/>
<accession>A0A365HD96</accession>
<keyword evidence="12" id="KW-0547">Nucleotide-binding</keyword>
<comment type="similarity">
    <text evidence="5">In the N-terminal section; belongs to the AccD/PCCB family.</text>
</comment>
<comment type="similarity">
    <text evidence="4">In the C-terminal section; belongs to the AccA family.</text>
</comment>
<evidence type="ECO:0000256" key="15">
    <source>
        <dbReference type="ARBA" id="ARBA00022840"/>
    </source>
</evidence>
<dbReference type="Proteomes" id="UP000251891">
    <property type="component" value="Unassembled WGS sequence"/>
</dbReference>
<evidence type="ECO:0000256" key="5">
    <source>
        <dbReference type="ARBA" id="ARBA00010284"/>
    </source>
</evidence>
<evidence type="ECO:0000256" key="14">
    <source>
        <dbReference type="ARBA" id="ARBA00022832"/>
    </source>
</evidence>
<evidence type="ECO:0000256" key="1">
    <source>
        <dbReference type="ARBA" id="ARBA00001947"/>
    </source>
</evidence>
<keyword evidence="10" id="KW-0444">Lipid biosynthesis</keyword>
<keyword evidence="13" id="KW-0862">Zinc</keyword>
<dbReference type="RefSeq" id="WP_111863044.1">
    <property type="nucleotide sequence ID" value="NZ_QLYX01000001.1"/>
</dbReference>
<dbReference type="Pfam" id="PF03255">
    <property type="entry name" value="ACCA"/>
    <property type="match status" value="1"/>
</dbReference>
<comment type="caution">
    <text evidence="23">The sequence shown here is derived from an EMBL/GenBank/DDBJ whole genome shotgun (WGS) entry which is preliminary data.</text>
</comment>
<dbReference type="PANTHER" id="PTHR42853:SF3">
    <property type="entry name" value="ACETYL-COENZYME A CARBOXYLASE CARBOXYL TRANSFERASE SUBUNIT ALPHA, CHLOROPLASTIC"/>
    <property type="match status" value="1"/>
</dbReference>
<dbReference type="GO" id="GO:0008270">
    <property type="term" value="F:zinc ion binding"/>
    <property type="evidence" value="ECO:0007669"/>
    <property type="project" value="UniProtKB-KW"/>
</dbReference>
<dbReference type="PRINTS" id="PR01070">
    <property type="entry name" value="ACCCTRFRASEB"/>
</dbReference>
<dbReference type="GO" id="GO:0006633">
    <property type="term" value="P:fatty acid biosynthetic process"/>
    <property type="evidence" value="ECO:0007669"/>
    <property type="project" value="UniProtKB-KW"/>
</dbReference>
<keyword evidence="15" id="KW-0067">ATP-binding</keyword>
<keyword evidence="13" id="KW-0479">Metal-binding</keyword>
<organism evidence="23 24">
    <name type="scientific">Actinomadura craniellae</name>
    <dbReference type="NCBI Taxonomy" id="2231787"/>
    <lineage>
        <taxon>Bacteria</taxon>
        <taxon>Bacillati</taxon>
        <taxon>Actinomycetota</taxon>
        <taxon>Actinomycetes</taxon>
        <taxon>Streptosporangiales</taxon>
        <taxon>Thermomonosporaceae</taxon>
        <taxon>Actinomadura</taxon>
    </lineage>
</organism>
<comment type="cofactor">
    <cofactor evidence="1">
        <name>Zn(2+)</name>
        <dbReference type="ChEBI" id="CHEBI:29105"/>
    </cofactor>
</comment>
<keyword evidence="14" id="KW-0276">Fatty acid metabolism</keyword>
<feature type="domain" description="CoA carboxyltransferase N-terminal" evidence="21">
    <location>
        <begin position="1"/>
        <end position="228"/>
    </location>
</feature>
<evidence type="ECO:0000256" key="2">
    <source>
        <dbReference type="ARBA" id="ARBA00004496"/>
    </source>
</evidence>
<evidence type="ECO:0000256" key="8">
    <source>
        <dbReference type="ARBA" id="ARBA00018312"/>
    </source>
</evidence>
<evidence type="ECO:0000256" key="7">
    <source>
        <dbReference type="ARBA" id="ARBA00011883"/>
    </source>
</evidence>
<comment type="pathway">
    <text evidence="3">Lipid metabolism; malonyl-CoA biosynthesis; malonyl-CoA from acetyl-CoA: step 1/1.</text>
</comment>
<dbReference type="InterPro" id="IPR001095">
    <property type="entry name" value="Acetyl_CoA_COase_a_su"/>
</dbReference>
<dbReference type="SUPFAM" id="SSF52096">
    <property type="entry name" value="ClpP/crotonase"/>
    <property type="match status" value="2"/>
</dbReference>
<dbReference type="GO" id="GO:0005524">
    <property type="term" value="F:ATP binding"/>
    <property type="evidence" value="ECO:0007669"/>
    <property type="project" value="UniProtKB-KW"/>
</dbReference>
<dbReference type="PROSITE" id="PS50989">
    <property type="entry name" value="COA_CT_CTER"/>
    <property type="match status" value="1"/>
</dbReference>
<keyword evidence="16" id="KW-0443">Lipid metabolism</keyword>
<evidence type="ECO:0000256" key="4">
    <source>
        <dbReference type="ARBA" id="ARBA00006276"/>
    </source>
</evidence>
<evidence type="ECO:0000256" key="20">
    <source>
        <dbReference type="SAM" id="MobiDB-lite"/>
    </source>
</evidence>
<dbReference type="EMBL" id="QLYX01000001">
    <property type="protein sequence ID" value="RAY16992.1"/>
    <property type="molecule type" value="Genomic_DNA"/>
</dbReference>
<reference evidence="23 24" key="1">
    <citation type="submission" date="2018-06" db="EMBL/GenBank/DDBJ databases">
        <title>Actinomadura craniellae sp. nov. isolated from marine sponge Craniella sp.</title>
        <authorList>
            <person name="Li L."/>
            <person name="Xu Q.H."/>
            <person name="Lin H.W."/>
            <person name="Lu Y.H."/>
        </authorList>
    </citation>
    <scope>NUCLEOTIDE SEQUENCE [LARGE SCALE GENOMIC DNA]</scope>
    <source>
        <strain evidence="23 24">LHW63021</strain>
    </source>
</reference>
<keyword evidence="17" id="KW-0275">Fatty acid biosynthesis</keyword>
<evidence type="ECO:0000256" key="10">
    <source>
        <dbReference type="ARBA" id="ARBA00022516"/>
    </source>
</evidence>
<sequence>MAIEPLAPAGAGVRVVRAWDDGLRSADPLGFPGYTAPASAQESVRTALIELGGRPAVWIDCDFGRAGGTMGAVAGERVVRAFDRAVRAGAPVVQTVSTGGARLQEGMVSLLQMPRTVAAAARHAAAGLRSAAYLRSPTTGGVLASFVSVADLRAAEPGATIGFGGPRVVAEVTGAYPPPTSHTAESALRHGLIDAIVDPGHRWHWLAAAVGAADAGPLVPPPGRPARPGTAPPGQAPYEHLLRARDPERPSGLEWAAWLTDAWVDLGGADPAVRAGLAAIDGRQVVVVAMDRFAGISQPGAPGPGAYRLAQRAVRLAGRLRLPVLTIVDTPGADPRPESEAGGVAGEIARTLLALAELPTPSVCVVVGEGGSGGSVALAHTDRLFLLEGAVFSVIGPEAGAAILYRDPARVPELTRSLRMTPDELLRLGVVDRVLPEDETAVRAAVTQALGHARAGARDVRPHQATAAAVTS</sequence>
<evidence type="ECO:0000256" key="17">
    <source>
        <dbReference type="ARBA" id="ARBA00023160"/>
    </source>
</evidence>
<keyword evidence="9" id="KW-0963">Cytoplasm</keyword>
<dbReference type="PROSITE" id="PS50980">
    <property type="entry name" value="COA_CT_NTER"/>
    <property type="match status" value="1"/>
</dbReference>
<evidence type="ECO:0000313" key="23">
    <source>
        <dbReference type="EMBL" id="RAY16992.1"/>
    </source>
</evidence>
<dbReference type="UniPathway" id="UPA00655">
    <property type="reaction ID" value="UER00711"/>
</dbReference>
<comment type="function">
    <text evidence="18">Component of the acetyl coenzyme A carboxylase (ACC) complex. Biotin carboxylase (BC) catalyzes the carboxylation of biotin on its carrier protein (BCCP) and then the CO(2) group is transferred by the transcarboxylase to acetyl-CoA to form malonyl-CoA.</text>
</comment>
<comment type="subcellular location">
    <subcellularLocation>
        <location evidence="2">Cytoplasm</location>
    </subcellularLocation>
</comment>
<gene>
    <name evidence="23" type="ORF">DPM19_02170</name>
</gene>
<comment type="catalytic activity">
    <reaction evidence="19">
        <text>N(6)-carboxybiotinyl-L-lysyl-[protein] + acetyl-CoA = N(6)-biotinyl-L-lysyl-[protein] + malonyl-CoA</text>
        <dbReference type="Rhea" id="RHEA:54728"/>
        <dbReference type="Rhea" id="RHEA-COMP:10505"/>
        <dbReference type="Rhea" id="RHEA-COMP:10506"/>
        <dbReference type="ChEBI" id="CHEBI:57288"/>
        <dbReference type="ChEBI" id="CHEBI:57384"/>
        <dbReference type="ChEBI" id="CHEBI:83144"/>
        <dbReference type="ChEBI" id="CHEBI:83145"/>
        <dbReference type="EC" id="2.1.3.15"/>
    </reaction>
</comment>
<evidence type="ECO:0000256" key="12">
    <source>
        <dbReference type="ARBA" id="ARBA00022741"/>
    </source>
</evidence>
<dbReference type="AlphaFoldDB" id="A0A365HD96"/>
<keyword evidence="13" id="KW-0863">Zinc-finger</keyword>
<name>A0A365HD96_9ACTN</name>
<evidence type="ECO:0000256" key="11">
    <source>
        <dbReference type="ARBA" id="ARBA00022679"/>
    </source>
</evidence>
<comment type="subunit">
    <text evidence="6">Acetyl-CoA carboxylase is a heterotetramer composed of biotin carboxyl carrier protein (AccB), biotin carboxylase (AccC) and two subunits of ACCase subunit beta/alpha.</text>
</comment>
<dbReference type="InterPro" id="IPR000438">
    <property type="entry name" value="Acetyl_CoA_COase_Trfase_b_su"/>
</dbReference>
<evidence type="ECO:0000259" key="21">
    <source>
        <dbReference type="PROSITE" id="PS50980"/>
    </source>
</evidence>
<dbReference type="GO" id="GO:2001295">
    <property type="term" value="P:malonyl-CoA biosynthetic process"/>
    <property type="evidence" value="ECO:0007669"/>
    <property type="project" value="UniProtKB-UniPathway"/>
</dbReference>
<protein>
    <recommendedName>
        <fullName evidence="8">Acetyl-coenzyme A carboxylase carboxyl transferase subunits beta/alpha</fullName>
        <ecNumber evidence="7">2.1.3.15</ecNumber>
    </recommendedName>
</protein>
<evidence type="ECO:0000256" key="18">
    <source>
        <dbReference type="ARBA" id="ARBA00025280"/>
    </source>
</evidence>
<feature type="domain" description="CoA carboxyltransferase C-terminal" evidence="22">
    <location>
        <begin position="221"/>
        <end position="452"/>
    </location>
</feature>
<feature type="compositionally biased region" description="Pro residues" evidence="20">
    <location>
        <begin position="218"/>
        <end position="235"/>
    </location>
</feature>
<dbReference type="InterPro" id="IPR011763">
    <property type="entry name" value="COA_CT_C"/>
</dbReference>
<proteinExistence type="inferred from homology"/>